<keyword evidence="1" id="KW-0175">Coiled coil</keyword>
<proteinExistence type="predicted"/>
<gene>
    <name evidence="2" type="ORF">FZC35_01125</name>
</gene>
<evidence type="ECO:0000313" key="2">
    <source>
        <dbReference type="EMBL" id="QEK37981.1"/>
    </source>
</evidence>
<organism evidence="2 3">
    <name type="scientific">Candidatus Cytomitobacter indipagum</name>
    <dbReference type="NCBI Taxonomy" id="2601575"/>
    <lineage>
        <taxon>Bacteria</taxon>
        <taxon>Pseudomonadati</taxon>
        <taxon>Pseudomonadota</taxon>
        <taxon>Alphaproteobacteria</taxon>
        <taxon>Holosporales</taxon>
        <taxon>Holosporaceae</taxon>
        <taxon>Candidatus Cytomitobacter</taxon>
    </lineage>
</organism>
<dbReference type="EMBL" id="CP043315">
    <property type="protein sequence ID" value="QEK37981.1"/>
    <property type="molecule type" value="Genomic_DNA"/>
</dbReference>
<accession>A0A5C0UE70</accession>
<keyword evidence="3" id="KW-1185">Reference proteome</keyword>
<evidence type="ECO:0000313" key="3">
    <source>
        <dbReference type="Proteomes" id="UP000325155"/>
    </source>
</evidence>
<feature type="coiled-coil region" evidence="1">
    <location>
        <begin position="216"/>
        <end position="280"/>
    </location>
</feature>
<feature type="coiled-coil region" evidence="1">
    <location>
        <begin position="832"/>
        <end position="901"/>
    </location>
</feature>
<dbReference type="AlphaFoldDB" id="A0A5C0UE70"/>
<evidence type="ECO:0000256" key="1">
    <source>
        <dbReference type="SAM" id="Coils"/>
    </source>
</evidence>
<dbReference type="KEGG" id="cip:FZC35_01125"/>
<sequence length="905" mass="101400">MKYKNKFLLSLVVLLSADCMKGNLENNHIARDLMEQLSKTQAMNAMKAHQETIDSILFINQGDYYLIQDGHMYKVDDSLKSSIYADATVAKISDEVKAKITAGAVVNSDKEVIDSVFEFVNKKSTDAKMNLSNLMNTLLEDGLSSEDDLFVRVISGSELSNSDANASIDSLNDIDEEHKSELKTSVLVSGNIDYKNKHEALISAQKELAQFAEDNSVALKTAMNKAEAAKEELIENASKISATSHEIKLAKLYAEQLNIMKTYKEKIESDQRKLNSKENSVLELKSGSEREAEEFNQIMRNAVEAVSMIKAMHNELDFWKTNVGGSGSDNQTARMTSFYNKLNAMTNLIEVSGIVYAKNNSGELNSYDQYKTMIEDQDFISKMSSLSIEGDSNPISKAIYNLLQMTNSLIKYHAAFNRSQSLEFSDSIIELSRDYYRTNSNGDKEIEIGTFEYIGIMRDAQNKDYTSQENDAELIDHVEKAIKVGVSYEELLPSDALVKVDAAYRHILDSDNTAKEIELDAKLIEQLMFDANQVVVIIDNAEVIIDYSDLMITNDEKEEFSYFQYSYESDDEKVELDEKIRAILIKKLKEHALRSTEIMKIEAKESWVSMNDTMGTLNQAINNNLEKSQDDDGKYTNIAMYYIAELSGFDGSNYEELNNAVKDHLTSLGYDGINKPQDIGIRWNFILGDLYNEDLLNVYKNAVNVKKALAALKIEKEKEEPSAELKQDIEGKKIEAEKYSNALHDFVYTPEPGNGNDLNIPEILWSGEGAASSSVSISSGNRTRAGSARSIFDEYVGYGRFQEGIDNSLKTLTNPFAGAAYSAEKTVHTNSLDALNAAITELEAKFNEINIDSDAYKFELEKSAELHAEIDVLNVEVSAKYQDQEDKVAGLQSELDAIREQIKNA</sequence>
<reference evidence="2 3" key="1">
    <citation type="submission" date="2019-08" db="EMBL/GenBank/DDBJ databases">
        <title>Highly reduced genomes of protist endosymbionts show evolutionary convergence.</title>
        <authorList>
            <person name="George E."/>
            <person name="Husnik F."/>
            <person name="Tashyreva D."/>
            <person name="Prokopchuk G."/>
            <person name="Horak A."/>
            <person name="Kwong W.K."/>
            <person name="Lukes J."/>
            <person name="Keeling P.J."/>
        </authorList>
    </citation>
    <scope>NUCLEOTIDE SEQUENCE [LARGE SCALE GENOMIC DNA]</scope>
    <source>
        <strain evidence="2">1605</strain>
    </source>
</reference>
<name>A0A5C0UE70_9PROT</name>
<dbReference type="RefSeq" id="WP_148980828.1">
    <property type="nucleotide sequence ID" value="NZ_CP043315.1"/>
</dbReference>
<dbReference type="Proteomes" id="UP000325155">
    <property type="component" value="Chromosome"/>
</dbReference>
<protein>
    <submittedName>
        <fullName evidence="2">Uncharacterized protein</fullName>
    </submittedName>
</protein>